<evidence type="ECO:0000313" key="2">
    <source>
        <dbReference type="Proteomes" id="UP001259659"/>
    </source>
</evidence>
<proteinExistence type="predicted"/>
<sequence length="119" mass="12923">MMCPRCGGRLTRYRLDERETVGCQECEYVGVSVDHTAEHGRPESWDDAIDRFQEQGQSVVTVTRDDLPADVPVAESNDTALGNGVDGERAADIEDLVLPVFDEADAHDDAGDATVTDPS</sequence>
<organism evidence="1 2">
    <name type="scientific">Haloarcula saliterrae</name>
    <dbReference type="NCBI Taxonomy" id="2950534"/>
    <lineage>
        <taxon>Archaea</taxon>
        <taxon>Methanobacteriati</taxon>
        <taxon>Methanobacteriota</taxon>
        <taxon>Stenosarchaea group</taxon>
        <taxon>Halobacteria</taxon>
        <taxon>Halobacteriales</taxon>
        <taxon>Haloarculaceae</taxon>
        <taxon>Haloarcula</taxon>
    </lineage>
</organism>
<name>A0ABU2F948_9EURY</name>
<gene>
    <name evidence="1" type="ORF">NDI56_02270</name>
</gene>
<keyword evidence="2" id="KW-1185">Reference proteome</keyword>
<protein>
    <submittedName>
        <fullName evidence="1">Uncharacterized protein</fullName>
    </submittedName>
</protein>
<comment type="caution">
    <text evidence="1">The sequence shown here is derived from an EMBL/GenBank/DDBJ whole genome shotgun (WGS) entry which is preliminary data.</text>
</comment>
<reference evidence="1 2" key="1">
    <citation type="submission" date="2022-06" db="EMBL/GenBank/DDBJ databases">
        <title>Haloarcula sp. a new haloarchaeum isolate from saline soil.</title>
        <authorList>
            <person name="Strakova D."/>
            <person name="Galisteo C."/>
            <person name="Sanchez-Porro C."/>
            <person name="Ventosa A."/>
        </authorList>
    </citation>
    <scope>NUCLEOTIDE SEQUENCE [LARGE SCALE GENOMIC DNA]</scope>
    <source>
        <strain evidence="1 2">S1CR25-12</strain>
    </source>
</reference>
<evidence type="ECO:0000313" key="1">
    <source>
        <dbReference type="EMBL" id="MDS0258231.1"/>
    </source>
</evidence>
<accession>A0ABU2F948</accession>
<dbReference type="EMBL" id="JAMQON010000001">
    <property type="protein sequence ID" value="MDS0258231.1"/>
    <property type="molecule type" value="Genomic_DNA"/>
</dbReference>
<dbReference type="Proteomes" id="UP001259659">
    <property type="component" value="Unassembled WGS sequence"/>
</dbReference>
<dbReference type="RefSeq" id="WP_310917792.1">
    <property type="nucleotide sequence ID" value="NZ_JAMQON010000001.1"/>
</dbReference>